<name>A0A5S4FA44_9ACTN</name>
<dbReference type="Proteomes" id="UP000309128">
    <property type="component" value="Unassembled WGS sequence"/>
</dbReference>
<keyword evidence="2" id="KW-1185">Reference proteome</keyword>
<protein>
    <submittedName>
        <fullName evidence="1">Uncharacterized protein</fullName>
    </submittedName>
</protein>
<proteinExistence type="predicted"/>
<dbReference type="EMBL" id="VCKY01000114">
    <property type="protein sequence ID" value="TMR14086.1"/>
    <property type="molecule type" value="Genomic_DNA"/>
</dbReference>
<reference evidence="1 2" key="1">
    <citation type="submission" date="2019-05" db="EMBL/GenBank/DDBJ databases">
        <title>Draft genome sequence of Nonomuraea turkmeniaca DSM 43926.</title>
        <authorList>
            <person name="Saricaoglu S."/>
            <person name="Isik K."/>
        </authorList>
    </citation>
    <scope>NUCLEOTIDE SEQUENCE [LARGE SCALE GENOMIC DNA]</scope>
    <source>
        <strain evidence="1 2">DSM 43926</strain>
    </source>
</reference>
<gene>
    <name evidence="1" type="ORF">ETD86_29515</name>
</gene>
<organism evidence="1 2">
    <name type="scientific">Nonomuraea turkmeniaca</name>
    <dbReference type="NCBI Taxonomy" id="103838"/>
    <lineage>
        <taxon>Bacteria</taxon>
        <taxon>Bacillati</taxon>
        <taxon>Actinomycetota</taxon>
        <taxon>Actinomycetes</taxon>
        <taxon>Streptosporangiales</taxon>
        <taxon>Streptosporangiaceae</taxon>
        <taxon>Nonomuraea</taxon>
    </lineage>
</organism>
<evidence type="ECO:0000313" key="1">
    <source>
        <dbReference type="EMBL" id="TMR14086.1"/>
    </source>
</evidence>
<dbReference type="OrthoDB" id="3514454at2"/>
<evidence type="ECO:0000313" key="2">
    <source>
        <dbReference type="Proteomes" id="UP000309128"/>
    </source>
</evidence>
<dbReference type="RefSeq" id="WP_138669517.1">
    <property type="nucleotide sequence ID" value="NZ_VCKY01000114.1"/>
</dbReference>
<accession>A0A5S4FA44</accession>
<dbReference type="AlphaFoldDB" id="A0A5S4FA44"/>
<sequence length="292" mass="33584">MNRLIGDNVDNFHWLVVAEAVMPSVPPNVTAWLHQRDILPAWLEALITYEGRHQVAWWTRRLDLGDDAPETETTRQTSKALRDRLEQVRRLLDAGTNLPRARPAQAVALRRLRESHAEEYGEIVTRLRREHELEETEPLPRPVQRLLNMPDTAFSELVADDVSDRADAEGLDHYAVNQRWKATLRELGNTALVALGQPPLPCNAHTASYRVADRALPLVVSPAERDVITRRMLFLTFLRVRMQEAIHIGQIRRRRYNELVAFPADEYLLRKYFVEYARYRLGCDEPVGAASS</sequence>
<comment type="caution">
    <text evidence="1">The sequence shown here is derived from an EMBL/GenBank/DDBJ whole genome shotgun (WGS) entry which is preliminary data.</text>
</comment>